<dbReference type="PANTHER" id="PTHR43649:SF31">
    <property type="entry name" value="SN-GLYCEROL-3-PHOSPHATE-BINDING PERIPLASMIC PROTEIN UGPB"/>
    <property type="match status" value="1"/>
</dbReference>
<dbReference type="NCBIfam" id="NF008211">
    <property type="entry name" value="PRK10974.1"/>
    <property type="match status" value="1"/>
</dbReference>
<dbReference type="Proteomes" id="UP000697995">
    <property type="component" value="Unassembled WGS sequence"/>
</dbReference>
<dbReference type="Pfam" id="PF01547">
    <property type="entry name" value="SBP_bac_1"/>
    <property type="match status" value="1"/>
</dbReference>
<keyword evidence="10" id="KW-1185">Reference proteome</keyword>
<protein>
    <recommendedName>
        <fullName evidence="4">sn-glycerol-3-phosphate-binding periplasmic protein UgpB</fullName>
    </recommendedName>
</protein>
<proteinExistence type="inferred from homology"/>
<feature type="signal peptide" evidence="8">
    <location>
        <begin position="1"/>
        <end position="23"/>
    </location>
</feature>
<gene>
    <name evidence="9" type="ORF">CKO45_18550</name>
</gene>
<keyword evidence="5" id="KW-0813">Transport</keyword>
<evidence type="ECO:0000313" key="9">
    <source>
        <dbReference type="EMBL" id="MBK1660236.1"/>
    </source>
</evidence>
<evidence type="ECO:0000256" key="8">
    <source>
        <dbReference type="SAM" id="SignalP"/>
    </source>
</evidence>
<comment type="subunit">
    <text evidence="3">The complex is composed of two ATP-binding proteins (UgpC), two transmembrane proteins (UgpA and UgpE) and a solute-binding protein (UgpB).</text>
</comment>
<evidence type="ECO:0000256" key="5">
    <source>
        <dbReference type="ARBA" id="ARBA00022448"/>
    </source>
</evidence>
<evidence type="ECO:0000256" key="3">
    <source>
        <dbReference type="ARBA" id="ARBA00011557"/>
    </source>
</evidence>
<comment type="similarity">
    <text evidence="2">Belongs to the bacterial solute-binding protein 1 family.</text>
</comment>
<dbReference type="InterPro" id="IPR006059">
    <property type="entry name" value="SBP"/>
</dbReference>
<sequence length="445" mass="48941">MHRRSLLAGAAALGLAAPASIRAQGTGRTTIEFWYGLSGALGERVAEQVKRFNDSQQRFTVNASFKGSYIDTMTGAIAAWRAGNPPHIAQVFEVGTATMMAAGPAIRPVHQLLGEAGVELDPKRYLAGVRGYYSDTQGRLISMPHNSSSAIMWLNLDAFEKAGLSTTDLPRTWRQVRAAAERIKAANATPAAITTTWPTWVMMEQMASMHDIPFATRANGFEGMNAELQLASPFFQKHMDFLLQLQKDGLFRYGGRDNAADPLFPAGEAAISFNSSGLRARVEREAKFKWVSVPLPFHDDVIQQPKNGVIGGASLWVLSARNRPAEEYRGVAEFFRFISDVDQDLWWHKVTGYVPLTTAAADKGRAEGYYQQNPGADAAIRQLSRAEPTPNSMGFRLGGFVEIRNVIQEELEKALQGQQNAVQALEAANRRGNVVLRNFERANRA</sequence>
<comment type="subcellular location">
    <subcellularLocation>
        <location evidence="1">Periplasm</location>
    </subcellularLocation>
</comment>
<dbReference type="RefSeq" id="WP_133219022.1">
    <property type="nucleotide sequence ID" value="NZ_NRSG01000158.1"/>
</dbReference>
<evidence type="ECO:0000256" key="4">
    <source>
        <dbReference type="ARBA" id="ARBA00017470"/>
    </source>
</evidence>
<organism evidence="9 10">
    <name type="scientific">Paracraurococcus ruber</name>
    <dbReference type="NCBI Taxonomy" id="77675"/>
    <lineage>
        <taxon>Bacteria</taxon>
        <taxon>Pseudomonadati</taxon>
        <taxon>Pseudomonadota</taxon>
        <taxon>Alphaproteobacteria</taxon>
        <taxon>Acetobacterales</taxon>
        <taxon>Roseomonadaceae</taxon>
        <taxon>Paracraurococcus</taxon>
    </lineage>
</organism>
<keyword evidence="6 8" id="KW-0732">Signal</keyword>
<evidence type="ECO:0000256" key="6">
    <source>
        <dbReference type="ARBA" id="ARBA00022729"/>
    </source>
</evidence>
<name>A0ABS1D0B5_9PROT</name>
<evidence type="ECO:0000256" key="7">
    <source>
        <dbReference type="ARBA" id="ARBA00034473"/>
    </source>
</evidence>
<reference evidence="9 10" key="1">
    <citation type="journal article" date="2020" name="Microorganisms">
        <title>Osmotic Adaptation and Compatible Solute Biosynthesis of Phototrophic Bacteria as Revealed from Genome Analyses.</title>
        <authorList>
            <person name="Imhoff J.F."/>
            <person name="Rahn T."/>
            <person name="Kunzel S."/>
            <person name="Keller A."/>
            <person name="Neulinger S.C."/>
        </authorList>
    </citation>
    <scope>NUCLEOTIDE SEQUENCE [LARGE SCALE GENOMIC DNA]</scope>
    <source>
        <strain evidence="9 10">DSM 15382</strain>
    </source>
</reference>
<accession>A0ABS1D0B5</accession>
<evidence type="ECO:0000256" key="1">
    <source>
        <dbReference type="ARBA" id="ARBA00004418"/>
    </source>
</evidence>
<comment type="function">
    <text evidence="7">Part of the ABC transporter complex UgpBAEC involved in sn-glycerol-3-phosphate (G3P) import. Binds G3P.</text>
</comment>
<feature type="chain" id="PRO_5045362490" description="sn-glycerol-3-phosphate-binding periplasmic protein UgpB" evidence="8">
    <location>
        <begin position="24"/>
        <end position="445"/>
    </location>
</feature>
<dbReference type="SUPFAM" id="SSF53850">
    <property type="entry name" value="Periplasmic binding protein-like II"/>
    <property type="match status" value="1"/>
</dbReference>
<dbReference type="InterPro" id="IPR050490">
    <property type="entry name" value="Bact_solute-bd_prot1"/>
</dbReference>
<dbReference type="Gene3D" id="3.40.190.10">
    <property type="entry name" value="Periplasmic binding protein-like II"/>
    <property type="match status" value="2"/>
</dbReference>
<dbReference type="PANTHER" id="PTHR43649">
    <property type="entry name" value="ARABINOSE-BINDING PROTEIN-RELATED"/>
    <property type="match status" value="1"/>
</dbReference>
<dbReference type="EMBL" id="NRSG01000158">
    <property type="protein sequence ID" value="MBK1660236.1"/>
    <property type="molecule type" value="Genomic_DNA"/>
</dbReference>
<evidence type="ECO:0000313" key="10">
    <source>
        <dbReference type="Proteomes" id="UP000697995"/>
    </source>
</evidence>
<evidence type="ECO:0000256" key="2">
    <source>
        <dbReference type="ARBA" id="ARBA00008520"/>
    </source>
</evidence>
<comment type="caution">
    <text evidence="9">The sequence shown here is derived from an EMBL/GenBank/DDBJ whole genome shotgun (WGS) entry which is preliminary data.</text>
</comment>